<accession>A0A3E4Z754</accession>
<gene>
    <name evidence="2" type="ORF">DXB87_10450</name>
</gene>
<dbReference type="Proteomes" id="UP000260814">
    <property type="component" value="Unassembled WGS sequence"/>
</dbReference>
<evidence type="ECO:0000313" key="3">
    <source>
        <dbReference type="Proteomes" id="UP000260814"/>
    </source>
</evidence>
<organism evidence="2 3">
    <name type="scientific">Phocaeicola plebeius</name>
    <dbReference type="NCBI Taxonomy" id="310297"/>
    <lineage>
        <taxon>Bacteria</taxon>
        <taxon>Pseudomonadati</taxon>
        <taxon>Bacteroidota</taxon>
        <taxon>Bacteroidia</taxon>
        <taxon>Bacteroidales</taxon>
        <taxon>Bacteroidaceae</taxon>
        <taxon>Phocaeicola</taxon>
    </lineage>
</organism>
<feature type="region of interest" description="Disordered" evidence="1">
    <location>
        <begin position="187"/>
        <end position="219"/>
    </location>
</feature>
<dbReference type="RefSeq" id="WP_117702106.1">
    <property type="nucleotide sequence ID" value="NZ_QSTW01000013.1"/>
</dbReference>
<evidence type="ECO:0000313" key="2">
    <source>
        <dbReference type="EMBL" id="RGM90312.1"/>
    </source>
</evidence>
<dbReference type="EMBL" id="QSTW01000013">
    <property type="protein sequence ID" value="RGM90312.1"/>
    <property type="molecule type" value="Genomic_DNA"/>
</dbReference>
<sequence>MASEIAQRFYDLLRKHFETGVPWQNMAFTDEQKKRVEVCLDAYKRFEEDPFMNLRQYIVNRWKRTYSQLGGDLKVIDFISSFYAKGQRNISSMKVRHAADLMMRNGADTGDMKAVYNGASLLTKIDRLDQPETPEELGDELIRMPVVITSDVKKKFPNKTGHDSEEMRRLRKKYGVKLDQWQEMVEDEDGVYVSEGQNAPDEEYDEVNRDGFTQPEEEE</sequence>
<proteinExistence type="predicted"/>
<protein>
    <submittedName>
        <fullName evidence="2">Uncharacterized protein</fullName>
    </submittedName>
</protein>
<evidence type="ECO:0000256" key="1">
    <source>
        <dbReference type="SAM" id="MobiDB-lite"/>
    </source>
</evidence>
<comment type="caution">
    <text evidence="2">The sequence shown here is derived from an EMBL/GenBank/DDBJ whole genome shotgun (WGS) entry which is preliminary data.</text>
</comment>
<reference evidence="2 3" key="1">
    <citation type="submission" date="2018-08" db="EMBL/GenBank/DDBJ databases">
        <title>A genome reference for cultivated species of the human gut microbiota.</title>
        <authorList>
            <person name="Zou Y."/>
            <person name="Xue W."/>
            <person name="Luo G."/>
        </authorList>
    </citation>
    <scope>NUCLEOTIDE SEQUENCE [LARGE SCALE GENOMIC DNA]</scope>
    <source>
        <strain evidence="2 3">OM06-2</strain>
    </source>
</reference>
<name>A0A3E4Z754_9BACT</name>
<dbReference type="AlphaFoldDB" id="A0A3E4Z754"/>